<dbReference type="PANTHER" id="PTHR22774:SF11">
    <property type="entry name" value="CHOREIN N-TERMINAL DOMAIN-CONTAINING PROTEIN"/>
    <property type="match status" value="1"/>
</dbReference>
<dbReference type="Proteomes" id="UP001141806">
    <property type="component" value="Unassembled WGS sequence"/>
</dbReference>
<reference evidence="2" key="1">
    <citation type="journal article" date="2023" name="Plant J.">
        <title>The genome of the king protea, Protea cynaroides.</title>
        <authorList>
            <person name="Chang J."/>
            <person name="Duong T.A."/>
            <person name="Schoeman C."/>
            <person name="Ma X."/>
            <person name="Roodt D."/>
            <person name="Barker N."/>
            <person name="Li Z."/>
            <person name="Van de Peer Y."/>
            <person name="Mizrachi E."/>
        </authorList>
    </citation>
    <scope>NUCLEOTIDE SEQUENCE</scope>
    <source>
        <tissue evidence="2">Young leaves</tissue>
    </source>
</reference>
<organism evidence="2 3">
    <name type="scientific">Protea cynaroides</name>
    <dbReference type="NCBI Taxonomy" id="273540"/>
    <lineage>
        <taxon>Eukaryota</taxon>
        <taxon>Viridiplantae</taxon>
        <taxon>Streptophyta</taxon>
        <taxon>Embryophyta</taxon>
        <taxon>Tracheophyta</taxon>
        <taxon>Spermatophyta</taxon>
        <taxon>Magnoliopsida</taxon>
        <taxon>Proteales</taxon>
        <taxon>Proteaceae</taxon>
        <taxon>Protea</taxon>
    </lineage>
</organism>
<accession>A0A9Q0L4Y4</accession>
<dbReference type="AlphaFoldDB" id="A0A9Q0L4Y4"/>
<name>A0A9Q0L4Y4_9MAGN</name>
<feature type="coiled-coil region" evidence="1">
    <location>
        <begin position="133"/>
        <end position="160"/>
    </location>
</feature>
<keyword evidence="1" id="KW-0175">Coiled coil</keyword>
<dbReference type="PANTHER" id="PTHR22774">
    <property type="entry name" value="CHOREIN N-TERMINAL DOMAIN-CONTAINING PROTEIN"/>
    <property type="match status" value="1"/>
</dbReference>
<dbReference type="InterPro" id="IPR026728">
    <property type="entry name" value="BLTP3A/B"/>
</dbReference>
<keyword evidence="3" id="KW-1185">Reference proteome</keyword>
<dbReference type="EMBL" id="JAMYWD010000001">
    <property type="protein sequence ID" value="KAJ4981954.1"/>
    <property type="molecule type" value="Genomic_DNA"/>
</dbReference>
<evidence type="ECO:0000256" key="1">
    <source>
        <dbReference type="SAM" id="Coils"/>
    </source>
</evidence>
<evidence type="ECO:0000313" key="3">
    <source>
        <dbReference type="Proteomes" id="UP001141806"/>
    </source>
</evidence>
<comment type="caution">
    <text evidence="2">The sequence shown here is derived from an EMBL/GenBank/DDBJ whole genome shotgun (WGS) entry which is preliminary data.</text>
</comment>
<dbReference type="OrthoDB" id="43807at2759"/>
<evidence type="ECO:0000313" key="2">
    <source>
        <dbReference type="EMBL" id="KAJ4981954.1"/>
    </source>
</evidence>
<protein>
    <submittedName>
        <fullName evidence="2">Uncharacterized protein</fullName>
    </submittedName>
</protein>
<proteinExistence type="predicted"/>
<gene>
    <name evidence="2" type="ORF">NE237_032791</name>
</gene>
<sequence>MIFALTVAAGSSFGLLSTITPRVSQSMSRKRIPDDIDANVTREYALPLLPSRQSLDFSGFVDKSRMWIRSMDCWHGGLLVSAQTRGEVLPLKEVCVVLPLAMLVSTPYNGCLRVSPQMIGYVVEIDKRAGLLGHQLKHTIEAWEDALKEQEAKVLKVKARAAKVQSLKEALAKEQGVQSNEVRLRTKAKGREATALKRQSKLESMRNPCCSFVDCGPIQDLEQREADEMDEADEQAVSDIKSDEFINEVGIVGNQELSINSPTYTTIRVVIAQFTAPVVEQECSPLRDDKLRQNYVLEMESILARALEYSVKYWLKSFSREQFKLHGRTVQLSNLDINGDALHARVRLPPTLNVMTTKVWKLQIKDQKISFNFLVREDSGDDTHRQDPRLAMGGCARELVIGPCNSSIFLRTKKANVREMLC</sequence>